<feature type="non-terminal residue" evidence="1">
    <location>
        <position position="65"/>
    </location>
</feature>
<accession>A0A0K2U2T9</accession>
<dbReference type="AlphaFoldDB" id="A0A0K2U2T9"/>
<sequence length="65" mass="7374">MTAPISLISWTLDVITNKGKTSINPLFFVNVCSYKSCFLKRGIPMRPLILLGPFLIRSSYNVLHF</sequence>
<evidence type="ECO:0000313" key="1">
    <source>
        <dbReference type="EMBL" id="CDW32262.1"/>
    </source>
</evidence>
<reference evidence="1" key="1">
    <citation type="submission" date="2014-05" db="EMBL/GenBank/DDBJ databases">
        <authorList>
            <person name="Chronopoulou M."/>
        </authorList>
    </citation>
    <scope>NUCLEOTIDE SEQUENCE</scope>
    <source>
        <tissue evidence="1">Whole organism</tissue>
    </source>
</reference>
<organism evidence="1">
    <name type="scientific">Lepeophtheirus salmonis</name>
    <name type="common">Salmon louse</name>
    <name type="synonym">Caligus salmonis</name>
    <dbReference type="NCBI Taxonomy" id="72036"/>
    <lineage>
        <taxon>Eukaryota</taxon>
        <taxon>Metazoa</taxon>
        <taxon>Ecdysozoa</taxon>
        <taxon>Arthropoda</taxon>
        <taxon>Crustacea</taxon>
        <taxon>Multicrustacea</taxon>
        <taxon>Hexanauplia</taxon>
        <taxon>Copepoda</taxon>
        <taxon>Siphonostomatoida</taxon>
        <taxon>Caligidae</taxon>
        <taxon>Lepeophtheirus</taxon>
    </lineage>
</organism>
<proteinExistence type="predicted"/>
<dbReference type="EMBL" id="HACA01014901">
    <property type="protein sequence ID" value="CDW32262.1"/>
    <property type="molecule type" value="Transcribed_RNA"/>
</dbReference>
<name>A0A0K2U2T9_LEPSM</name>
<protein>
    <submittedName>
        <fullName evidence="1">Uncharacterized protein</fullName>
    </submittedName>
</protein>